<dbReference type="Proteomes" id="UP000297475">
    <property type="component" value="Unassembled WGS sequence"/>
</dbReference>
<dbReference type="InterPro" id="IPR004358">
    <property type="entry name" value="Sig_transdc_His_kin-like_C"/>
</dbReference>
<evidence type="ECO:0000256" key="1">
    <source>
        <dbReference type="ARBA" id="ARBA00000085"/>
    </source>
</evidence>
<dbReference type="PANTHER" id="PTHR43065">
    <property type="entry name" value="SENSOR HISTIDINE KINASE"/>
    <property type="match status" value="1"/>
</dbReference>
<dbReference type="Pfam" id="PF00512">
    <property type="entry name" value="HisKA"/>
    <property type="match status" value="1"/>
</dbReference>
<dbReference type="Gene3D" id="3.30.450.20">
    <property type="entry name" value="PAS domain"/>
    <property type="match status" value="1"/>
</dbReference>
<dbReference type="SUPFAM" id="SSF47384">
    <property type="entry name" value="Homodimeric domain of signal transducing histidine kinase"/>
    <property type="match status" value="1"/>
</dbReference>
<dbReference type="SMART" id="SM00387">
    <property type="entry name" value="HATPase_c"/>
    <property type="match status" value="1"/>
</dbReference>
<dbReference type="InterPro" id="IPR035965">
    <property type="entry name" value="PAS-like_dom_sf"/>
</dbReference>
<evidence type="ECO:0000259" key="4">
    <source>
        <dbReference type="PROSITE" id="PS50109"/>
    </source>
</evidence>
<name>A0A4Z0WD60_9GAMM</name>
<dbReference type="SUPFAM" id="SSF55874">
    <property type="entry name" value="ATPase domain of HSP90 chaperone/DNA topoisomerase II/histidine kinase"/>
    <property type="match status" value="1"/>
</dbReference>
<dbReference type="EC" id="2.7.13.3" evidence="2"/>
<dbReference type="SUPFAM" id="SSF55785">
    <property type="entry name" value="PYP-like sensor domain (PAS domain)"/>
    <property type="match status" value="1"/>
</dbReference>
<evidence type="ECO:0000256" key="3">
    <source>
        <dbReference type="ARBA" id="ARBA00022553"/>
    </source>
</evidence>
<dbReference type="Gene3D" id="3.30.565.10">
    <property type="entry name" value="Histidine kinase-like ATPase, C-terminal domain"/>
    <property type="match status" value="1"/>
</dbReference>
<dbReference type="AlphaFoldDB" id="A0A4Z0WD60"/>
<dbReference type="EMBL" id="SRMF01000001">
    <property type="protein sequence ID" value="TGG96102.1"/>
    <property type="molecule type" value="Genomic_DNA"/>
</dbReference>
<dbReference type="InterPro" id="IPR003661">
    <property type="entry name" value="HisK_dim/P_dom"/>
</dbReference>
<dbReference type="InterPro" id="IPR000014">
    <property type="entry name" value="PAS"/>
</dbReference>
<dbReference type="SMART" id="SM00388">
    <property type="entry name" value="HisKA"/>
    <property type="match status" value="1"/>
</dbReference>
<feature type="domain" description="Histidine kinase" evidence="4">
    <location>
        <begin position="128"/>
        <end position="334"/>
    </location>
</feature>
<dbReference type="GO" id="GO:0000155">
    <property type="term" value="F:phosphorelay sensor kinase activity"/>
    <property type="evidence" value="ECO:0007669"/>
    <property type="project" value="InterPro"/>
</dbReference>
<evidence type="ECO:0000313" key="5">
    <source>
        <dbReference type="EMBL" id="TGG96102.1"/>
    </source>
</evidence>
<dbReference type="InterPro" id="IPR003594">
    <property type="entry name" value="HATPase_dom"/>
</dbReference>
<comment type="caution">
    <text evidence="5">The sequence shown here is derived from an EMBL/GenBank/DDBJ whole genome shotgun (WGS) entry which is preliminary data.</text>
</comment>
<protein>
    <recommendedName>
        <fullName evidence="2">histidine kinase</fullName>
        <ecNumber evidence="2">2.7.13.3</ecNumber>
    </recommendedName>
</protein>
<dbReference type="PROSITE" id="PS50109">
    <property type="entry name" value="HIS_KIN"/>
    <property type="match status" value="1"/>
</dbReference>
<dbReference type="OrthoDB" id="9776727at2"/>
<dbReference type="CDD" id="cd00130">
    <property type="entry name" value="PAS"/>
    <property type="match status" value="1"/>
</dbReference>
<keyword evidence="6" id="KW-1185">Reference proteome</keyword>
<dbReference type="PANTHER" id="PTHR43065:SF29">
    <property type="entry name" value="SENSOR PROTEIN KINASE FLES"/>
    <property type="match status" value="1"/>
</dbReference>
<organism evidence="5 6">
    <name type="scientific">Natronospirillum operosum</name>
    <dbReference type="NCBI Taxonomy" id="2759953"/>
    <lineage>
        <taxon>Bacteria</taxon>
        <taxon>Pseudomonadati</taxon>
        <taxon>Pseudomonadota</taxon>
        <taxon>Gammaproteobacteria</taxon>
        <taxon>Oceanospirillales</taxon>
        <taxon>Natronospirillaceae</taxon>
        <taxon>Natronospirillum</taxon>
    </lineage>
</organism>
<dbReference type="InterPro" id="IPR036890">
    <property type="entry name" value="HATPase_C_sf"/>
</dbReference>
<evidence type="ECO:0000313" key="6">
    <source>
        <dbReference type="Proteomes" id="UP000297475"/>
    </source>
</evidence>
<dbReference type="InterPro" id="IPR005467">
    <property type="entry name" value="His_kinase_dom"/>
</dbReference>
<dbReference type="CDD" id="cd00082">
    <property type="entry name" value="HisKA"/>
    <property type="match status" value="1"/>
</dbReference>
<proteinExistence type="predicted"/>
<comment type="catalytic activity">
    <reaction evidence="1">
        <text>ATP + protein L-histidine = ADP + protein N-phospho-L-histidine.</text>
        <dbReference type="EC" id="2.7.13.3"/>
    </reaction>
</comment>
<dbReference type="Gene3D" id="1.10.287.130">
    <property type="match status" value="1"/>
</dbReference>
<dbReference type="Pfam" id="PF02518">
    <property type="entry name" value="HATPase_c"/>
    <property type="match status" value="1"/>
</dbReference>
<dbReference type="CDD" id="cd00075">
    <property type="entry name" value="HATPase"/>
    <property type="match status" value="1"/>
</dbReference>
<reference evidence="5 6" key="1">
    <citation type="submission" date="2019-04" db="EMBL/GenBank/DDBJ databases">
        <title>Natronospirillum operosus gen. nov., sp. nov., a haloalkaliphilic satellite isolated from decaying biomass of laboratory culture of cyanobacterium Geitlerinema sp. and proposal of Natronospirillaceae fam. nov. and Saccharospirillaceae fam. nov.</title>
        <authorList>
            <person name="Kevbrin V."/>
            <person name="Boltyanskaya Y."/>
            <person name="Koziaeva V."/>
            <person name="Grouzdev D.S."/>
            <person name="Park M."/>
            <person name="Cho J."/>
        </authorList>
    </citation>
    <scope>NUCLEOTIDE SEQUENCE [LARGE SCALE GENOMIC DNA]</scope>
    <source>
        <strain evidence="5 6">G-116</strain>
    </source>
</reference>
<gene>
    <name evidence="5" type="ORF">E4656_06185</name>
</gene>
<dbReference type="InterPro" id="IPR036097">
    <property type="entry name" value="HisK_dim/P_sf"/>
</dbReference>
<dbReference type="PRINTS" id="PR00344">
    <property type="entry name" value="BCTRLSENSOR"/>
</dbReference>
<keyword evidence="3" id="KW-0597">Phosphoprotein</keyword>
<accession>A0A4Z0WD60</accession>
<sequence length="340" mass="37287">MRELQEKEQLADQLEGLLRILPTGVIVINPRGRIDIANPAAMTLLAHPELPRLVGQPWGRVIKLAFRPQEHDGHEISLHSGRLVSLDTCALEGRGQLVVINDLTATRHLQAQVSQHQRLASVGRMVASLAHQIRTPLSAAMLYTENLQQTGLTEPQRVRFAEKVQSRLEHLEKQVRDMLVFARGEVRLVDKVYIAELLADLRHASAAALDRQEAELIVLDEVPTARVVCNRDTLVGALCNLINNAIESVGKNAELKLHVTREHSTIRLQLQDNGPGVPGNIMRQLGEPFVTTKASGTGLGLAVVQAVSRAHGGQFTMSNNDQGACATLILPEYDCTETTS</sequence>
<dbReference type="SMART" id="SM00091">
    <property type="entry name" value="PAS"/>
    <property type="match status" value="1"/>
</dbReference>
<evidence type="ECO:0000256" key="2">
    <source>
        <dbReference type="ARBA" id="ARBA00012438"/>
    </source>
</evidence>